<dbReference type="RefSeq" id="WP_188712809.1">
    <property type="nucleotide sequence ID" value="NZ_BMHO01000001.1"/>
</dbReference>
<accession>A0A916Y2V5</accession>
<gene>
    <name evidence="1" type="ORF">GCM10010915_05180</name>
</gene>
<dbReference type="Gene3D" id="1.10.10.10">
    <property type="entry name" value="Winged helix-like DNA-binding domain superfamily/Winged helix DNA-binding domain"/>
    <property type="match status" value="1"/>
</dbReference>
<organism evidence="1 2">
    <name type="scientific">Microbacterium faecale</name>
    <dbReference type="NCBI Taxonomy" id="1804630"/>
    <lineage>
        <taxon>Bacteria</taxon>
        <taxon>Bacillati</taxon>
        <taxon>Actinomycetota</taxon>
        <taxon>Actinomycetes</taxon>
        <taxon>Micrococcales</taxon>
        <taxon>Microbacteriaceae</taxon>
        <taxon>Microbacterium</taxon>
    </lineage>
</organism>
<protein>
    <recommendedName>
        <fullName evidence="3">IS3 family transposase</fullName>
    </recommendedName>
</protein>
<reference evidence="1" key="1">
    <citation type="journal article" date="2014" name="Int. J. Syst. Evol. Microbiol.">
        <title>Complete genome sequence of Corynebacterium casei LMG S-19264T (=DSM 44701T), isolated from a smear-ripened cheese.</title>
        <authorList>
            <consortium name="US DOE Joint Genome Institute (JGI-PGF)"/>
            <person name="Walter F."/>
            <person name="Albersmeier A."/>
            <person name="Kalinowski J."/>
            <person name="Ruckert C."/>
        </authorList>
    </citation>
    <scope>NUCLEOTIDE SEQUENCE</scope>
    <source>
        <strain evidence="1">CGMCC 1.15152</strain>
    </source>
</reference>
<dbReference type="Proteomes" id="UP000633205">
    <property type="component" value="Unassembled WGS sequence"/>
</dbReference>
<sequence>MPKKIDPQVRERAVRLVLEHRAEYPSNAQAVAAIARQGRVGAEHEAAY</sequence>
<evidence type="ECO:0008006" key="3">
    <source>
        <dbReference type="Google" id="ProtNLM"/>
    </source>
</evidence>
<dbReference type="EMBL" id="BMHO01000001">
    <property type="protein sequence ID" value="GGD28117.1"/>
    <property type="molecule type" value="Genomic_DNA"/>
</dbReference>
<keyword evidence="2" id="KW-1185">Reference proteome</keyword>
<evidence type="ECO:0000313" key="2">
    <source>
        <dbReference type="Proteomes" id="UP000633205"/>
    </source>
</evidence>
<proteinExistence type="predicted"/>
<reference evidence="1" key="2">
    <citation type="submission" date="2020-09" db="EMBL/GenBank/DDBJ databases">
        <authorList>
            <person name="Sun Q."/>
            <person name="Zhou Y."/>
        </authorList>
    </citation>
    <scope>NUCLEOTIDE SEQUENCE</scope>
    <source>
        <strain evidence="1">CGMCC 1.15152</strain>
    </source>
</reference>
<comment type="caution">
    <text evidence="1">The sequence shown here is derived from an EMBL/GenBank/DDBJ whole genome shotgun (WGS) entry which is preliminary data.</text>
</comment>
<dbReference type="InterPro" id="IPR036388">
    <property type="entry name" value="WH-like_DNA-bd_sf"/>
</dbReference>
<dbReference type="AlphaFoldDB" id="A0A916Y2V5"/>
<evidence type="ECO:0000313" key="1">
    <source>
        <dbReference type="EMBL" id="GGD28117.1"/>
    </source>
</evidence>
<name>A0A916Y2V5_9MICO</name>